<dbReference type="EMBL" id="CAMPGE010005017">
    <property type="protein sequence ID" value="CAI2363867.1"/>
    <property type="molecule type" value="Genomic_DNA"/>
</dbReference>
<name>A0AAD1U7U0_EUPCR</name>
<evidence type="ECO:0000313" key="1">
    <source>
        <dbReference type="EMBL" id="CAI2363867.1"/>
    </source>
</evidence>
<dbReference type="InterPro" id="IPR015915">
    <property type="entry name" value="Kelch-typ_b-propeller"/>
</dbReference>
<sequence length="567" mass="66116">MEASNAICQFCFDFATNPVACVECYEEKNRIKFFCENCYWIGSIIAKTLRCKECNSLNPKVYRTNESINTKFNEHPQVCEIKDEIFEEINNEIKFDCPNICDDYKEVDYKTLIEHCSKRECRHEFDLETAQIEDIQHKIQQMQNSNSYFVPDSDAIILKEDWGQFNAKCLICQYLASLDGYICYNCTILCCKDHCEKFTTTENPHQAEDYHPYGFKLCVHCKKYSMVRTKRVPSVYDQISRFKVPDCSEPGCDRKDLYYPQMYQHEQVCTGMASESLDPVKVELIPYFHKEGDKISLLDTSHFDCLINFAPSCTKTFETNIKLGAGFRVCLMKHTQHILIVGGEGSETKTHMFNSETELIEETKLELTFPRKFHSICSENNTVFVTGSEIPEAGDKIEIYKPENKKWIEGKSFGSPRFHHFSIVSQDILFIMFGVCPETGEPVDGIQYSEIKHLQKDGCTWYTPRQLQDEYFRLKRNIGFLPDPYSAKVLIFGEKYDEYNPYDQDPLMYTFDFTNEEVDPYEGIFFDPTLTFDSSTNSPVFFKGVYYVFGEDLSSVMVCKRDFKFYE</sequence>
<organism evidence="1 2">
    <name type="scientific">Euplotes crassus</name>
    <dbReference type="NCBI Taxonomy" id="5936"/>
    <lineage>
        <taxon>Eukaryota</taxon>
        <taxon>Sar</taxon>
        <taxon>Alveolata</taxon>
        <taxon>Ciliophora</taxon>
        <taxon>Intramacronucleata</taxon>
        <taxon>Spirotrichea</taxon>
        <taxon>Hypotrichia</taxon>
        <taxon>Euplotida</taxon>
        <taxon>Euplotidae</taxon>
        <taxon>Moneuplotes</taxon>
    </lineage>
</organism>
<evidence type="ECO:0000313" key="2">
    <source>
        <dbReference type="Proteomes" id="UP001295684"/>
    </source>
</evidence>
<proteinExistence type="predicted"/>
<gene>
    <name evidence="1" type="ORF">ECRASSUSDP1_LOCUS5207</name>
</gene>
<reference evidence="1" key="1">
    <citation type="submission" date="2023-07" db="EMBL/GenBank/DDBJ databases">
        <authorList>
            <consortium name="AG Swart"/>
            <person name="Singh M."/>
            <person name="Singh A."/>
            <person name="Seah K."/>
            <person name="Emmerich C."/>
        </authorList>
    </citation>
    <scope>NUCLEOTIDE SEQUENCE</scope>
    <source>
        <strain evidence="1">DP1</strain>
    </source>
</reference>
<dbReference type="SUPFAM" id="SSF50965">
    <property type="entry name" value="Galactose oxidase, central domain"/>
    <property type="match status" value="1"/>
</dbReference>
<accession>A0AAD1U7U0</accession>
<dbReference type="AlphaFoldDB" id="A0AAD1U7U0"/>
<dbReference type="Proteomes" id="UP001295684">
    <property type="component" value="Unassembled WGS sequence"/>
</dbReference>
<protein>
    <submittedName>
        <fullName evidence="1">Uncharacterized protein</fullName>
    </submittedName>
</protein>
<dbReference type="Gene3D" id="2.120.10.80">
    <property type="entry name" value="Kelch-type beta propeller"/>
    <property type="match status" value="1"/>
</dbReference>
<keyword evidence="2" id="KW-1185">Reference proteome</keyword>
<dbReference type="InterPro" id="IPR011043">
    <property type="entry name" value="Gal_Oxase/kelch_b-propeller"/>
</dbReference>
<comment type="caution">
    <text evidence="1">The sequence shown here is derived from an EMBL/GenBank/DDBJ whole genome shotgun (WGS) entry which is preliminary data.</text>
</comment>